<dbReference type="Gene3D" id="2.20.25.90">
    <property type="entry name" value="ADC-like domains"/>
    <property type="match status" value="1"/>
</dbReference>
<gene>
    <name evidence="10" type="ORF">JZM60_09765</name>
</gene>
<organism evidence="10 11">
    <name type="scientific">Geobacter benzoatilyticus</name>
    <dbReference type="NCBI Taxonomy" id="2815309"/>
    <lineage>
        <taxon>Bacteria</taxon>
        <taxon>Pseudomonadati</taxon>
        <taxon>Thermodesulfobacteriota</taxon>
        <taxon>Desulfuromonadia</taxon>
        <taxon>Geobacterales</taxon>
        <taxon>Geobacteraceae</taxon>
        <taxon>Geobacter</taxon>
    </lineage>
</organism>
<dbReference type="Gene3D" id="2.40.40.20">
    <property type="match status" value="1"/>
</dbReference>
<keyword evidence="7" id="KW-0411">Iron-sulfur</keyword>
<dbReference type="InterPro" id="IPR009010">
    <property type="entry name" value="Asp_de-COase-like_dom_sf"/>
</dbReference>
<evidence type="ECO:0000256" key="5">
    <source>
        <dbReference type="ARBA" id="ARBA00023002"/>
    </source>
</evidence>
<dbReference type="Proteomes" id="UP000663651">
    <property type="component" value="Chromosome"/>
</dbReference>
<dbReference type="Pfam" id="PF01568">
    <property type="entry name" value="Molydop_binding"/>
    <property type="match status" value="1"/>
</dbReference>
<feature type="domain" description="4Fe-4S Mo/W bis-MGD-type" evidence="9">
    <location>
        <begin position="3"/>
        <end position="60"/>
    </location>
</feature>
<evidence type="ECO:0000256" key="3">
    <source>
        <dbReference type="ARBA" id="ARBA00022505"/>
    </source>
</evidence>
<evidence type="ECO:0000313" key="10">
    <source>
        <dbReference type="EMBL" id="QSV44460.1"/>
    </source>
</evidence>
<dbReference type="PROSITE" id="PS51669">
    <property type="entry name" value="4FE4S_MOW_BIS_MGD"/>
    <property type="match status" value="1"/>
</dbReference>
<dbReference type="CDD" id="cd02786">
    <property type="entry name" value="MopB_CT_3"/>
    <property type="match status" value="1"/>
</dbReference>
<evidence type="ECO:0000259" key="9">
    <source>
        <dbReference type="PROSITE" id="PS51669"/>
    </source>
</evidence>
<keyword evidence="3" id="KW-0500">Molybdenum</keyword>
<dbReference type="InterPro" id="IPR006655">
    <property type="entry name" value="Mopterin_OxRdtase_prok_CS"/>
</dbReference>
<evidence type="ECO:0000256" key="7">
    <source>
        <dbReference type="ARBA" id="ARBA00023014"/>
    </source>
</evidence>
<dbReference type="PANTHER" id="PTHR43742">
    <property type="entry name" value="TRIMETHYLAMINE-N-OXIDE REDUCTASE"/>
    <property type="match status" value="1"/>
</dbReference>
<keyword evidence="11" id="KW-1185">Reference proteome</keyword>
<comment type="cofactor">
    <cofactor evidence="1">
        <name>Mo-bis(molybdopterin guanine dinucleotide)</name>
        <dbReference type="ChEBI" id="CHEBI:60539"/>
    </cofactor>
</comment>
<evidence type="ECO:0000256" key="1">
    <source>
        <dbReference type="ARBA" id="ARBA00001942"/>
    </source>
</evidence>
<dbReference type="SMART" id="SM00926">
    <property type="entry name" value="Molybdop_Fe4S4"/>
    <property type="match status" value="1"/>
</dbReference>
<dbReference type="RefSeq" id="WP_207162139.1">
    <property type="nucleotide sequence ID" value="NZ_CP071382.1"/>
</dbReference>
<name>A0ABX7Q083_9BACT</name>
<evidence type="ECO:0000256" key="2">
    <source>
        <dbReference type="ARBA" id="ARBA00010312"/>
    </source>
</evidence>
<dbReference type="Gene3D" id="3.40.228.10">
    <property type="entry name" value="Dimethylsulfoxide Reductase, domain 2"/>
    <property type="match status" value="1"/>
</dbReference>
<dbReference type="Gene3D" id="3.40.50.740">
    <property type="match status" value="1"/>
</dbReference>
<dbReference type="PROSITE" id="PS00490">
    <property type="entry name" value="MOLYBDOPTERIN_PROK_2"/>
    <property type="match status" value="1"/>
</dbReference>
<dbReference type="PANTHER" id="PTHR43742:SF6">
    <property type="entry name" value="OXIDOREDUCTASE YYAE-RELATED"/>
    <property type="match status" value="1"/>
</dbReference>
<evidence type="ECO:0000256" key="6">
    <source>
        <dbReference type="ARBA" id="ARBA00023004"/>
    </source>
</evidence>
<protein>
    <submittedName>
        <fullName evidence="10">Molybdopterin oxidoreductase family protein</fullName>
    </submittedName>
</protein>
<evidence type="ECO:0000256" key="4">
    <source>
        <dbReference type="ARBA" id="ARBA00022723"/>
    </source>
</evidence>
<dbReference type="InterPro" id="IPR006963">
    <property type="entry name" value="Mopterin_OxRdtase_4Fe-4S_dom"/>
</dbReference>
<reference evidence="10 11" key="1">
    <citation type="submission" date="2021-03" db="EMBL/GenBank/DDBJ databases">
        <title>Geobacter metallireducens gen. nov. sp. nov., a microorganism capable of coupling the complete oxidation of organic compounds to the reduction of iron and other metals.</title>
        <authorList>
            <person name="Li Y."/>
        </authorList>
    </citation>
    <scope>NUCLEOTIDE SEQUENCE [LARGE SCALE GENOMIC DNA]</scope>
    <source>
        <strain evidence="10 11">Jerry-YX</strain>
    </source>
</reference>
<dbReference type="Gene3D" id="3.30.2070.10">
    <property type="entry name" value="Formate dehydrogenase/DMSO reductase"/>
    <property type="match status" value="1"/>
</dbReference>
<keyword evidence="6" id="KW-0408">Iron</keyword>
<evidence type="ECO:0000256" key="8">
    <source>
        <dbReference type="SAM" id="MobiDB-lite"/>
    </source>
</evidence>
<dbReference type="EMBL" id="CP071382">
    <property type="protein sequence ID" value="QSV44460.1"/>
    <property type="molecule type" value="Genomic_DNA"/>
</dbReference>
<dbReference type="InterPro" id="IPR006656">
    <property type="entry name" value="Mopterin_OxRdtase"/>
</dbReference>
<evidence type="ECO:0000313" key="11">
    <source>
        <dbReference type="Proteomes" id="UP000663651"/>
    </source>
</evidence>
<proteinExistence type="inferred from homology"/>
<dbReference type="Pfam" id="PF00384">
    <property type="entry name" value="Molybdopterin"/>
    <property type="match status" value="1"/>
</dbReference>
<dbReference type="Pfam" id="PF04879">
    <property type="entry name" value="Molybdop_Fe4S4"/>
    <property type="match status" value="1"/>
</dbReference>
<keyword evidence="5" id="KW-0560">Oxidoreductase</keyword>
<dbReference type="CDD" id="cd02766">
    <property type="entry name" value="MopB_3"/>
    <property type="match status" value="1"/>
</dbReference>
<dbReference type="SUPFAM" id="SSF50692">
    <property type="entry name" value="ADC-like"/>
    <property type="match status" value="1"/>
</dbReference>
<accession>A0ABX7Q083</accession>
<feature type="region of interest" description="Disordered" evidence="8">
    <location>
        <begin position="512"/>
        <end position="539"/>
    </location>
</feature>
<dbReference type="InterPro" id="IPR006657">
    <property type="entry name" value="MoPterin_dinucl-bd_dom"/>
</dbReference>
<comment type="similarity">
    <text evidence="2">Belongs to the prokaryotic molybdopterin-containing oxidoreductase family.</text>
</comment>
<keyword evidence="4" id="KW-0479">Metal-binding</keyword>
<sequence>MATEIRRSVCPYDCPDACGLLAEVQDGRAVRVSGDPEHPFTRGTLCPKMLHYEKTVHSPLRLTTPLVRTGAKGKGEFRPAPWDEAVAMIADRWRDIIANHGGESILPYSYAGTMGLVHRNCGHAFFHRLGASRLDRTICAPAKEEGWKAIMGDTPAPHPDEVAESDLVILWGINAAATNIHFLHGVREAKRRGAKVWLIDTYETPTAAAADRVILPRPGSDGALALGMMHVIAREGLVDGEFTAERVQGFAELADKVLPGYAPERVSALTGIHPAVIEELAVLYGRAKAPFIRLGSGLSRYGNGAMTVRTICALPALTGAYGKLGGGLLASTSTGPAFVTTEVTRPDFMARPTRLVNMNRLGHALTELDDPPVKSLYVYHSNPAAVTPDQNAILRGLARDDLFTVVHERFMTDTARWADVVLPACSSLETGDVYRSYGTYCIQRAWPAVPAVGESRSNWDTFALLAAAMGFDEPYFRRTEGEMIEHLISIPTPMREGIDLDRFREGKAVELPLPPDAPRTFRTPSGKVEILNPLDPEPLPRHLPTHEERGEHPLMLMTAPTPYALNASFYEQDELRQKQGGMRLLVNPVEAAARGLADCEPVTAFNERGEVTFILAVTDRVPPGVAVAEGVWWTVHAPGDRTVNALTSQRLTDRGNGSTFYDTRIDIRGKA</sequence>
<dbReference type="InterPro" id="IPR037920">
    <property type="entry name" value="YoaE_C"/>
</dbReference>
<dbReference type="InterPro" id="IPR050612">
    <property type="entry name" value="Prok_Mopterin_Oxidored"/>
</dbReference>
<dbReference type="SUPFAM" id="SSF53706">
    <property type="entry name" value="Formate dehydrogenase/DMSO reductase, domains 1-3"/>
    <property type="match status" value="1"/>
</dbReference>